<keyword evidence="2" id="KW-0479">Metal-binding</keyword>
<gene>
    <name evidence="4" type="ORF">FHQ18_10045</name>
</gene>
<dbReference type="PANTHER" id="PTHR43165">
    <property type="entry name" value="METALLOPHOSPHOESTERASE"/>
    <property type="match status" value="1"/>
</dbReference>
<comment type="caution">
    <text evidence="4">The sequence shown here is derived from an EMBL/GenBank/DDBJ whole genome shotgun (WGS) entry which is preliminary data.</text>
</comment>
<evidence type="ECO:0000256" key="1">
    <source>
        <dbReference type="ARBA" id="ARBA00008950"/>
    </source>
</evidence>
<dbReference type="PANTHER" id="PTHR43165:SF1">
    <property type="entry name" value="PHOSPHODIESTERASE MJ0936"/>
    <property type="match status" value="1"/>
</dbReference>
<evidence type="ECO:0000259" key="3">
    <source>
        <dbReference type="Pfam" id="PF12850"/>
    </source>
</evidence>
<dbReference type="SUPFAM" id="SSF56300">
    <property type="entry name" value="Metallo-dependent phosphatases"/>
    <property type="match status" value="1"/>
</dbReference>
<protein>
    <recommendedName>
        <fullName evidence="2">Phosphoesterase</fullName>
        <ecNumber evidence="2">3.1.4.-</ecNumber>
    </recommendedName>
</protein>
<dbReference type="AlphaFoldDB" id="A0A5A8F143"/>
<comment type="similarity">
    <text evidence="1 2">Belongs to the metallophosphoesterase superfamily. YfcE family.</text>
</comment>
<dbReference type="OrthoDB" id="9785951at2"/>
<dbReference type="EMBL" id="VFJB01000008">
    <property type="protein sequence ID" value="KAA0257379.1"/>
    <property type="molecule type" value="Genomic_DNA"/>
</dbReference>
<evidence type="ECO:0000256" key="2">
    <source>
        <dbReference type="RuleBase" id="RU362039"/>
    </source>
</evidence>
<organism evidence="4 5">
    <name type="scientific">Deferribacter autotrophicus</name>
    <dbReference type="NCBI Taxonomy" id="500465"/>
    <lineage>
        <taxon>Bacteria</taxon>
        <taxon>Pseudomonadati</taxon>
        <taxon>Deferribacterota</taxon>
        <taxon>Deferribacteres</taxon>
        <taxon>Deferribacterales</taxon>
        <taxon>Deferribacteraceae</taxon>
        <taxon>Deferribacter</taxon>
    </lineage>
</organism>
<dbReference type="GO" id="GO:0046872">
    <property type="term" value="F:metal ion binding"/>
    <property type="evidence" value="ECO:0007669"/>
    <property type="project" value="UniProtKB-KW"/>
</dbReference>
<reference evidence="4 5" key="1">
    <citation type="submission" date="2019-06" db="EMBL/GenBank/DDBJ databases">
        <title>Genomic insights into carbon and energy metabolism of Deferribacter autotrophicus revealed new metabolic traits in the phylum Deferribacteres.</title>
        <authorList>
            <person name="Slobodkin A.I."/>
            <person name="Slobodkina G.B."/>
            <person name="Allioux M."/>
            <person name="Alain K."/>
            <person name="Jebbar M."/>
            <person name="Shadrin V."/>
            <person name="Kublanov I.V."/>
            <person name="Toshchakov S.V."/>
            <person name="Bonch-Osmolovskaya E.A."/>
        </authorList>
    </citation>
    <scope>NUCLEOTIDE SEQUENCE [LARGE SCALE GENOMIC DNA]</scope>
    <source>
        <strain evidence="4 5">SL50</strain>
    </source>
</reference>
<dbReference type="CDD" id="cd00841">
    <property type="entry name" value="MPP_YfcE"/>
    <property type="match status" value="1"/>
</dbReference>
<dbReference type="Proteomes" id="UP000322876">
    <property type="component" value="Unassembled WGS sequence"/>
</dbReference>
<dbReference type="EC" id="3.1.4.-" evidence="2"/>
<evidence type="ECO:0000313" key="5">
    <source>
        <dbReference type="Proteomes" id="UP000322876"/>
    </source>
</evidence>
<name>A0A5A8F143_9BACT</name>
<dbReference type="InterPro" id="IPR024654">
    <property type="entry name" value="Calcineurin-like_PHP_lpxH"/>
</dbReference>
<feature type="domain" description="Calcineurin-like phosphoesterase" evidence="3">
    <location>
        <begin position="1"/>
        <end position="148"/>
    </location>
</feature>
<dbReference type="InterPro" id="IPR041802">
    <property type="entry name" value="MPP_YfcE"/>
</dbReference>
<dbReference type="RefSeq" id="WP_149267052.1">
    <property type="nucleotide sequence ID" value="NZ_VFJB01000008.1"/>
</dbReference>
<evidence type="ECO:0000313" key="4">
    <source>
        <dbReference type="EMBL" id="KAA0257379.1"/>
    </source>
</evidence>
<sequence>MKIGIISDSHDNLINMQKCVHYLNNIGVDFVFHCGDIISPFTIKVMNELKCDYRAVFGNNDGEWLNLKEISKNRIFKPPYLFELDNKKFLLLHEGDIAMFIDNSIDFVFYGHTHVKYSFNKNGQLIVNPGTLAGYLADSATFAILDTNEFNVEFIDVDTI</sequence>
<dbReference type="Gene3D" id="3.60.21.10">
    <property type="match status" value="1"/>
</dbReference>
<comment type="cofactor">
    <cofactor evidence="2">
        <name>a divalent metal cation</name>
        <dbReference type="ChEBI" id="CHEBI:60240"/>
    </cofactor>
</comment>
<dbReference type="InterPro" id="IPR000979">
    <property type="entry name" value="Phosphodiesterase_MJ0936/Vps29"/>
</dbReference>
<keyword evidence="5" id="KW-1185">Reference proteome</keyword>
<dbReference type="InterPro" id="IPR053193">
    <property type="entry name" value="MetalloPDE_YfcE-like"/>
</dbReference>
<proteinExistence type="inferred from homology"/>
<dbReference type="InterPro" id="IPR029052">
    <property type="entry name" value="Metallo-depent_PP-like"/>
</dbReference>
<accession>A0A5A8F143</accession>
<dbReference type="GO" id="GO:0016787">
    <property type="term" value="F:hydrolase activity"/>
    <property type="evidence" value="ECO:0007669"/>
    <property type="project" value="UniProtKB-UniRule"/>
</dbReference>
<dbReference type="Pfam" id="PF12850">
    <property type="entry name" value="Metallophos_2"/>
    <property type="match status" value="1"/>
</dbReference>
<dbReference type="NCBIfam" id="TIGR00040">
    <property type="entry name" value="yfcE"/>
    <property type="match status" value="1"/>
</dbReference>